<dbReference type="InterPro" id="IPR024755">
    <property type="entry name" value="cpYpsA"/>
</dbReference>
<dbReference type="Proteomes" id="UP000886667">
    <property type="component" value="Unassembled WGS sequence"/>
</dbReference>
<name>A0A9E4N307_9GAMM</name>
<organism evidence="1 2">
    <name type="scientific">Candidatus Thiodiazotropha taylori</name>
    <dbReference type="NCBI Taxonomy" id="2792791"/>
    <lineage>
        <taxon>Bacteria</taxon>
        <taxon>Pseudomonadati</taxon>
        <taxon>Pseudomonadota</taxon>
        <taxon>Gammaproteobacteria</taxon>
        <taxon>Chromatiales</taxon>
        <taxon>Sedimenticolaceae</taxon>
        <taxon>Candidatus Thiodiazotropha</taxon>
    </lineage>
</organism>
<comment type="caution">
    <text evidence="1">The sequence shown here is derived from an EMBL/GenBank/DDBJ whole genome shotgun (WGS) entry which is preliminary data.</text>
</comment>
<dbReference type="Pfam" id="PF12694">
    <property type="entry name" value="cpYpsA"/>
    <property type="match status" value="1"/>
</dbReference>
<dbReference type="EMBL" id="JAEPCM010000262">
    <property type="protein sequence ID" value="MCG7946236.1"/>
    <property type="molecule type" value="Genomic_DNA"/>
</dbReference>
<gene>
    <name evidence="1" type="ORF">JAZ07_07805</name>
</gene>
<evidence type="ECO:0000313" key="1">
    <source>
        <dbReference type="EMBL" id="MCG7946236.1"/>
    </source>
</evidence>
<evidence type="ECO:0000313" key="2">
    <source>
        <dbReference type="Proteomes" id="UP000886667"/>
    </source>
</evidence>
<protein>
    <submittedName>
        <fullName evidence="1">Molybdenum carrier protein</fullName>
    </submittedName>
</protein>
<reference evidence="1" key="1">
    <citation type="journal article" date="2021" name="Proc. Natl. Acad. Sci. U.S.A.">
        <title>Global biogeography of chemosynthetic symbionts reveals both localized and globally distributed symbiont groups. .</title>
        <authorList>
            <person name="Osvatic J.T."/>
            <person name="Wilkins L.G.E."/>
            <person name="Leibrecht L."/>
            <person name="Leray M."/>
            <person name="Zauner S."/>
            <person name="Polzin J."/>
            <person name="Camacho Y."/>
            <person name="Gros O."/>
            <person name="van Gils J.A."/>
            <person name="Eisen J.A."/>
            <person name="Petersen J.M."/>
            <person name="Yuen B."/>
        </authorList>
    </citation>
    <scope>NUCLEOTIDE SEQUENCE</scope>
    <source>
        <strain evidence="1">MAGclacostrist064TRANS</strain>
    </source>
</reference>
<dbReference type="Gene3D" id="3.40.50.450">
    <property type="match status" value="1"/>
</dbReference>
<accession>A0A9E4N307</accession>
<proteinExistence type="predicted"/>
<dbReference type="AlphaFoldDB" id="A0A9E4N307"/>
<sequence>MGAKRIGIKTGGVAPQGYRTEVREQSKALKEFGLSEHQSSDYKCKTIENVISSDATLVVAVDVNSNGTCLTIHYCEEFRKPYLVIKSSLDCVFEVQSFVEKYRLNVLNIAGNRKSVSKGIASKTAAIIQAVFE</sequence>